<keyword evidence="4" id="KW-0472">Membrane</keyword>
<feature type="transmembrane region" description="Helical" evidence="4">
    <location>
        <begin position="129"/>
        <end position="150"/>
    </location>
</feature>
<name>A0A1R0H2J1_9FUNG</name>
<evidence type="ECO:0000256" key="3">
    <source>
        <dbReference type="SAM" id="MobiDB-lite"/>
    </source>
</evidence>
<accession>A0A1R0H2J1</accession>
<evidence type="ECO:0000313" key="7">
    <source>
        <dbReference type="Proteomes" id="UP000187455"/>
    </source>
</evidence>
<feature type="region of interest" description="Disordered" evidence="3">
    <location>
        <begin position="1"/>
        <end position="46"/>
    </location>
</feature>
<dbReference type="OrthoDB" id="5667at2759"/>
<feature type="transmembrane region" description="Helical" evidence="4">
    <location>
        <begin position="392"/>
        <end position="415"/>
    </location>
</feature>
<dbReference type="EMBL" id="LSSL01000951">
    <property type="protein sequence ID" value="OLY83350.1"/>
    <property type="molecule type" value="Genomic_DNA"/>
</dbReference>
<dbReference type="InterPro" id="IPR050327">
    <property type="entry name" value="Proton-linked_MCT"/>
</dbReference>
<proteinExistence type="inferred from homology"/>
<keyword evidence="4" id="KW-0812">Transmembrane</keyword>
<comment type="similarity">
    <text evidence="2">Belongs to the major facilitator superfamily. Monocarboxylate porter (TC 2.A.1.13) family.</text>
</comment>
<protein>
    <submittedName>
        <fullName evidence="6">Putative transporter MCH2</fullName>
    </submittedName>
</protein>
<evidence type="ECO:0000256" key="2">
    <source>
        <dbReference type="ARBA" id="ARBA00006727"/>
    </source>
</evidence>
<dbReference type="Pfam" id="PF07690">
    <property type="entry name" value="MFS_1"/>
    <property type="match status" value="1"/>
</dbReference>
<dbReference type="Gene3D" id="1.20.1250.20">
    <property type="entry name" value="MFS general substrate transporter like domains"/>
    <property type="match status" value="1"/>
</dbReference>
<feature type="transmembrane region" description="Helical" evidence="4">
    <location>
        <begin position="303"/>
        <end position="325"/>
    </location>
</feature>
<sequence length="461" mass="49968">MELEKALVVQQDTPQELTKFDPSDTSQYDTHEETKEELQGVPQNPPVVNGELDSKKSFFILFICVIINVVTAGVCNSFAVFNTLYLKLFSKDQASSIGWIGTMNIASMLLFSLIATPLIHYVGYRKTTLLGGAICGVALLLACFSTQIWQLALTQGVLFGLGASFPFLISVAMVAFWFEKYRGFGMGAINAGGGIGGIILSPIMQKLIDSGGGNNYKRALWVSAIIVFVILAFSSIFMIERVPVNSRDGSEPKKSKPFDKAAVFDVFVFLVSVSTLFGDVAYTAPLYYLPTIAEGRSGISSRATLAVVLANIGNLTGSLIIGFLADYIGEMNIIILSDFLITVLLATIWPTTSSDTPILGLSFVYGFFSAAFLSIVPGILGRHYPEHRAPGVIGVMFVYVAIGLIIGGPTAGALYDTSVRINNYYPLILISAVGFFVSGCILICAQIYLRKHRDTKFGYRL</sequence>
<dbReference type="PANTHER" id="PTHR11360:SF284">
    <property type="entry name" value="EG:103B4.3 PROTEIN-RELATED"/>
    <property type="match status" value="1"/>
</dbReference>
<comment type="caution">
    <text evidence="6">The sequence shown here is derived from an EMBL/GenBank/DDBJ whole genome shotgun (WGS) entry which is preliminary data.</text>
</comment>
<feature type="transmembrane region" description="Helical" evidence="4">
    <location>
        <begin position="219"/>
        <end position="240"/>
    </location>
</feature>
<feature type="transmembrane region" description="Helical" evidence="4">
    <location>
        <begin position="332"/>
        <end position="352"/>
    </location>
</feature>
<evidence type="ECO:0000313" key="6">
    <source>
        <dbReference type="EMBL" id="OLY83350.1"/>
    </source>
</evidence>
<dbReference type="GO" id="GO:0022857">
    <property type="term" value="F:transmembrane transporter activity"/>
    <property type="evidence" value="ECO:0007669"/>
    <property type="project" value="InterPro"/>
</dbReference>
<feature type="transmembrane region" description="Helical" evidence="4">
    <location>
        <begin position="58"/>
        <end position="85"/>
    </location>
</feature>
<evidence type="ECO:0000259" key="5">
    <source>
        <dbReference type="PROSITE" id="PS50850"/>
    </source>
</evidence>
<evidence type="ECO:0000256" key="1">
    <source>
        <dbReference type="ARBA" id="ARBA00004141"/>
    </source>
</evidence>
<reference evidence="6 7" key="1">
    <citation type="journal article" date="2016" name="Mol. Biol. Evol.">
        <title>Genome-Wide Survey of Gut Fungi (Harpellales) Reveals the First Horizontally Transferred Ubiquitin Gene from a Mosquito Host.</title>
        <authorList>
            <person name="Wang Y."/>
            <person name="White M.M."/>
            <person name="Kvist S."/>
            <person name="Moncalvo J.M."/>
        </authorList>
    </citation>
    <scope>NUCLEOTIDE SEQUENCE [LARGE SCALE GENOMIC DNA]</scope>
    <source>
        <strain evidence="6 7">ALG-7-W6</strain>
    </source>
</reference>
<dbReference type="PANTHER" id="PTHR11360">
    <property type="entry name" value="MONOCARBOXYLATE TRANSPORTER"/>
    <property type="match status" value="1"/>
</dbReference>
<feature type="domain" description="Major facilitator superfamily (MFS) profile" evidence="5">
    <location>
        <begin position="57"/>
        <end position="456"/>
    </location>
</feature>
<gene>
    <name evidence="6" type="ORF">AYI68_g2513</name>
</gene>
<keyword evidence="4" id="KW-1133">Transmembrane helix</keyword>
<comment type="subcellular location">
    <subcellularLocation>
        <location evidence="1">Membrane</location>
        <topology evidence="1">Multi-pass membrane protein</topology>
    </subcellularLocation>
</comment>
<evidence type="ECO:0000256" key="4">
    <source>
        <dbReference type="SAM" id="Phobius"/>
    </source>
</evidence>
<dbReference type="InterPro" id="IPR011701">
    <property type="entry name" value="MFS"/>
</dbReference>
<feature type="transmembrane region" description="Helical" evidence="4">
    <location>
        <begin position="358"/>
        <end position="380"/>
    </location>
</feature>
<dbReference type="AlphaFoldDB" id="A0A1R0H2J1"/>
<feature type="transmembrane region" description="Helical" evidence="4">
    <location>
        <begin position="184"/>
        <end position="204"/>
    </location>
</feature>
<feature type="transmembrane region" description="Helical" evidence="4">
    <location>
        <begin position="427"/>
        <end position="449"/>
    </location>
</feature>
<feature type="transmembrane region" description="Helical" evidence="4">
    <location>
        <begin position="261"/>
        <end position="283"/>
    </location>
</feature>
<feature type="transmembrane region" description="Helical" evidence="4">
    <location>
        <begin position="156"/>
        <end position="177"/>
    </location>
</feature>
<keyword evidence="7" id="KW-1185">Reference proteome</keyword>
<dbReference type="InterPro" id="IPR020846">
    <property type="entry name" value="MFS_dom"/>
</dbReference>
<dbReference type="PROSITE" id="PS50850">
    <property type="entry name" value="MFS"/>
    <property type="match status" value="1"/>
</dbReference>
<dbReference type="Proteomes" id="UP000187455">
    <property type="component" value="Unassembled WGS sequence"/>
</dbReference>
<organism evidence="6 7">
    <name type="scientific">Smittium mucronatum</name>
    <dbReference type="NCBI Taxonomy" id="133383"/>
    <lineage>
        <taxon>Eukaryota</taxon>
        <taxon>Fungi</taxon>
        <taxon>Fungi incertae sedis</taxon>
        <taxon>Zoopagomycota</taxon>
        <taxon>Kickxellomycotina</taxon>
        <taxon>Harpellomycetes</taxon>
        <taxon>Harpellales</taxon>
        <taxon>Legeriomycetaceae</taxon>
        <taxon>Smittium</taxon>
    </lineage>
</organism>
<dbReference type="GO" id="GO:0016020">
    <property type="term" value="C:membrane"/>
    <property type="evidence" value="ECO:0007669"/>
    <property type="project" value="UniProtKB-SubCell"/>
</dbReference>
<dbReference type="SUPFAM" id="SSF103473">
    <property type="entry name" value="MFS general substrate transporter"/>
    <property type="match status" value="1"/>
</dbReference>
<feature type="compositionally biased region" description="Basic and acidic residues" evidence="3">
    <location>
        <begin position="29"/>
        <end position="38"/>
    </location>
</feature>
<dbReference type="InterPro" id="IPR036259">
    <property type="entry name" value="MFS_trans_sf"/>
</dbReference>
<feature type="transmembrane region" description="Helical" evidence="4">
    <location>
        <begin position="97"/>
        <end position="122"/>
    </location>
</feature>